<evidence type="ECO:0000313" key="2">
    <source>
        <dbReference type="Proteomes" id="UP001150581"/>
    </source>
</evidence>
<name>A0ACC1I5E5_9FUNG</name>
<organism evidence="1 2">
    <name type="scientific">Kickxella alabastrina</name>
    <dbReference type="NCBI Taxonomy" id="61397"/>
    <lineage>
        <taxon>Eukaryota</taxon>
        <taxon>Fungi</taxon>
        <taxon>Fungi incertae sedis</taxon>
        <taxon>Zoopagomycota</taxon>
        <taxon>Kickxellomycotina</taxon>
        <taxon>Kickxellomycetes</taxon>
        <taxon>Kickxellales</taxon>
        <taxon>Kickxellaceae</taxon>
        <taxon>Kickxella</taxon>
    </lineage>
</organism>
<feature type="non-terminal residue" evidence="1">
    <location>
        <position position="89"/>
    </location>
</feature>
<keyword evidence="2" id="KW-1185">Reference proteome</keyword>
<comment type="caution">
    <text evidence="1">The sequence shown here is derived from an EMBL/GenBank/DDBJ whole genome shotgun (WGS) entry which is preliminary data.</text>
</comment>
<dbReference type="EMBL" id="JANBPG010002441">
    <property type="protein sequence ID" value="KAJ1885766.1"/>
    <property type="molecule type" value="Genomic_DNA"/>
</dbReference>
<protein>
    <submittedName>
        <fullName evidence="1">Uncharacterized protein</fullName>
    </submittedName>
</protein>
<proteinExistence type="predicted"/>
<dbReference type="Proteomes" id="UP001150581">
    <property type="component" value="Unassembled WGS sequence"/>
</dbReference>
<reference evidence="1" key="1">
    <citation type="submission" date="2022-07" db="EMBL/GenBank/DDBJ databases">
        <title>Phylogenomic reconstructions and comparative analyses of Kickxellomycotina fungi.</title>
        <authorList>
            <person name="Reynolds N.K."/>
            <person name="Stajich J.E."/>
            <person name="Barry K."/>
            <person name="Grigoriev I.V."/>
            <person name="Crous P."/>
            <person name="Smith M.E."/>
        </authorList>
    </citation>
    <scope>NUCLEOTIDE SEQUENCE</scope>
    <source>
        <strain evidence="1">Benny 63K</strain>
    </source>
</reference>
<evidence type="ECO:0000313" key="1">
    <source>
        <dbReference type="EMBL" id="KAJ1885766.1"/>
    </source>
</evidence>
<accession>A0ACC1I5E5</accession>
<sequence length="89" mass="9496">MVKKSQVADLVNAHALLADSGLEWSVTTLVAEAAQTGKDDKTVQAFLETVISKDVKQNLKEAEKKTEKKAEKKKPAKESSSSSSSSSSS</sequence>
<gene>
    <name evidence="1" type="ORF">LPJ66_009964</name>
</gene>